<name>A0A9J5XHS3_SOLCO</name>
<feature type="region of interest" description="Disordered" evidence="1">
    <location>
        <begin position="57"/>
        <end position="79"/>
    </location>
</feature>
<evidence type="ECO:0000313" key="3">
    <source>
        <dbReference type="Proteomes" id="UP000824120"/>
    </source>
</evidence>
<dbReference type="Proteomes" id="UP000824120">
    <property type="component" value="Chromosome 9"/>
</dbReference>
<evidence type="ECO:0000313" key="2">
    <source>
        <dbReference type="EMBL" id="KAG5587867.1"/>
    </source>
</evidence>
<protein>
    <submittedName>
        <fullName evidence="2">Uncharacterized protein</fullName>
    </submittedName>
</protein>
<comment type="caution">
    <text evidence="2">The sequence shown here is derived from an EMBL/GenBank/DDBJ whole genome shotgun (WGS) entry which is preliminary data.</text>
</comment>
<organism evidence="2 3">
    <name type="scientific">Solanum commersonii</name>
    <name type="common">Commerson's wild potato</name>
    <name type="synonym">Commerson's nightshade</name>
    <dbReference type="NCBI Taxonomy" id="4109"/>
    <lineage>
        <taxon>Eukaryota</taxon>
        <taxon>Viridiplantae</taxon>
        <taxon>Streptophyta</taxon>
        <taxon>Embryophyta</taxon>
        <taxon>Tracheophyta</taxon>
        <taxon>Spermatophyta</taxon>
        <taxon>Magnoliopsida</taxon>
        <taxon>eudicotyledons</taxon>
        <taxon>Gunneridae</taxon>
        <taxon>Pentapetalae</taxon>
        <taxon>asterids</taxon>
        <taxon>lamiids</taxon>
        <taxon>Solanales</taxon>
        <taxon>Solanaceae</taxon>
        <taxon>Solanoideae</taxon>
        <taxon>Solaneae</taxon>
        <taxon>Solanum</taxon>
    </lineage>
</organism>
<sequence>MQRTGISTFIDEEEAEIFTKLKHANHKFEVTTLNKSCVTSSTEKACKEFRTSDLSFGRFPAPPHQAHGRKIASSNRVPT</sequence>
<reference evidence="2 3" key="1">
    <citation type="submission" date="2020-09" db="EMBL/GenBank/DDBJ databases">
        <title>De no assembly of potato wild relative species, Solanum commersonii.</title>
        <authorList>
            <person name="Cho K."/>
        </authorList>
    </citation>
    <scope>NUCLEOTIDE SEQUENCE [LARGE SCALE GENOMIC DNA]</scope>
    <source>
        <strain evidence="2">LZ3.2</strain>
        <tissue evidence="2">Leaf</tissue>
    </source>
</reference>
<dbReference type="AlphaFoldDB" id="A0A9J5XHS3"/>
<dbReference type="EMBL" id="JACXVP010000009">
    <property type="protein sequence ID" value="KAG5587867.1"/>
    <property type="molecule type" value="Genomic_DNA"/>
</dbReference>
<gene>
    <name evidence="2" type="ORF">H5410_048301</name>
</gene>
<accession>A0A9J5XHS3</accession>
<keyword evidence="3" id="KW-1185">Reference proteome</keyword>
<evidence type="ECO:0000256" key="1">
    <source>
        <dbReference type="SAM" id="MobiDB-lite"/>
    </source>
</evidence>
<proteinExistence type="predicted"/>